<dbReference type="Proteomes" id="UP000028933">
    <property type="component" value="Chromosome"/>
</dbReference>
<dbReference type="InterPro" id="IPR016032">
    <property type="entry name" value="Sig_transdc_resp-reg_C-effctor"/>
</dbReference>
<proteinExistence type="predicted"/>
<dbReference type="GO" id="GO:0003677">
    <property type="term" value="F:DNA binding"/>
    <property type="evidence" value="ECO:0007669"/>
    <property type="project" value="InterPro"/>
</dbReference>
<dbReference type="InterPro" id="IPR011990">
    <property type="entry name" value="TPR-like_helical_dom_sf"/>
</dbReference>
<dbReference type="GO" id="GO:0006355">
    <property type="term" value="P:regulation of DNA-templated transcription"/>
    <property type="evidence" value="ECO:0007669"/>
    <property type="project" value="InterPro"/>
</dbReference>
<keyword evidence="1" id="KW-0812">Transmembrane</keyword>
<dbReference type="STRING" id="1338011.BD94_1412"/>
<name>A0A077ECL4_9FLAO</name>
<dbReference type="InterPro" id="IPR019734">
    <property type="entry name" value="TPR_rpt"/>
</dbReference>
<dbReference type="eggNOG" id="COG2771">
    <property type="taxonomic scope" value="Bacteria"/>
</dbReference>
<dbReference type="SUPFAM" id="SSF48452">
    <property type="entry name" value="TPR-like"/>
    <property type="match status" value="2"/>
</dbReference>
<keyword evidence="1" id="KW-0472">Membrane</keyword>
<dbReference type="Gene3D" id="1.25.40.10">
    <property type="entry name" value="Tetratricopeptide repeat domain"/>
    <property type="match status" value="1"/>
</dbReference>
<dbReference type="SUPFAM" id="SSF46894">
    <property type="entry name" value="C-terminal effector domain of the bipartite response regulators"/>
    <property type="match status" value="1"/>
</dbReference>
<dbReference type="KEGG" id="eao:BD94_1412"/>
<reference evidence="2" key="2">
    <citation type="journal article" date="2015" name="Genome Biol. Evol.">
        <title>Complete Genome Sequence and Transcriptomic Analysis of the Novel Pathogen Elizabethkingia anophelis in Response to Oxidative Stress.</title>
        <authorList>
            <person name="Li Y."/>
            <person name="Liu Y."/>
            <person name="Chew S.C."/>
            <person name="Tay M."/>
            <person name="Salido M.M."/>
            <person name="Teo J."/>
            <person name="Lauro F.M."/>
            <person name="Givskov M."/>
            <person name="Yang L."/>
        </authorList>
    </citation>
    <scope>NUCLEOTIDE SEQUENCE</scope>
    <source>
        <strain evidence="2">NUHP1</strain>
    </source>
</reference>
<dbReference type="SMART" id="SM00028">
    <property type="entry name" value="TPR"/>
    <property type="match status" value="3"/>
</dbReference>
<dbReference type="AlphaFoldDB" id="A0A077ECL4"/>
<organism evidence="2 3">
    <name type="scientific">Elizabethkingia anophelis NUHP1</name>
    <dbReference type="NCBI Taxonomy" id="1338011"/>
    <lineage>
        <taxon>Bacteria</taxon>
        <taxon>Pseudomonadati</taxon>
        <taxon>Bacteroidota</taxon>
        <taxon>Flavobacteriia</taxon>
        <taxon>Flavobacteriales</taxon>
        <taxon>Weeksellaceae</taxon>
        <taxon>Elizabethkingia</taxon>
    </lineage>
</organism>
<evidence type="ECO:0008006" key="4">
    <source>
        <dbReference type="Google" id="ProtNLM"/>
    </source>
</evidence>
<reference evidence="2" key="1">
    <citation type="journal article" date="2013" name="Lancet">
        <title>First case of E anophelis outbreak in an intensive-care unit.</title>
        <authorList>
            <person name="Teo J."/>
            <person name="Tan S.Y."/>
            <person name="Tay M."/>
            <person name="Ding Y."/>
            <person name="Kjelleberg S."/>
            <person name="Givskov M."/>
            <person name="Lin R.T."/>
            <person name="Yang L."/>
        </authorList>
    </citation>
    <scope>NUCLEOTIDE SEQUENCE [LARGE SCALE GENOMIC DNA]</scope>
    <source>
        <strain evidence="2">NUHP1</strain>
    </source>
</reference>
<evidence type="ECO:0000313" key="3">
    <source>
        <dbReference type="Proteomes" id="UP000028933"/>
    </source>
</evidence>
<protein>
    <recommendedName>
        <fullName evidence="4">HTH luxR-type domain-containing protein</fullName>
    </recommendedName>
</protein>
<dbReference type="HOGENOM" id="CLU_038239_0_0_10"/>
<keyword evidence="1" id="KW-1133">Transmembrane helix</keyword>
<feature type="transmembrane region" description="Helical" evidence="1">
    <location>
        <begin position="378"/>
        <end position="398"/>
    </location>
</feature>
<evidence type="ECO:0000256" key="1">
    <source>
        <dbReference type="SAM" id="Phobius"/>
    </source>
</evidence>
<accession>A0A077ECL4</accession>
<dbReference type="EMBL" id="CP007547">
    <property type="protein sequence ID" value="AIL45187.1"/>
    <property type="molecule type" value="Genomic_DNA"/>
</dbReference>
<dbReference type="RefSeq" id="WP_024565016.1">
    <property type="nucleotide sequence ID" value="NZ_CP007547.1"/>
</dbReference>
<sequence length="539" mass="64782">MPYYYYFFKRNIGYLSYLIVIFSPQICEGSDKGGFVSAKQKKSYFLISTPVFNSRAFSDNVSYIDYLLNQSDSFIYTDYYKSLGFARKAYVKAMEHNNPEKKAEAYLYIAKSLLCLGRYEECFIYIEKGMATEPVKNNIRLNALFRELKVLCYLRTNLLNNQLKECQAILALIASNKDLQSRLLRSNIEALLGNYYISKNDYKKAHYYTDRSIKDIEEISEKKYFSSKRIYWHKAYIYLYKSNLYLKEDKLELSYHYLEKAYHQIRRENHIYIAPFLEAYGDYYYKNKMYTKAIHFYMEALESKKKFKRRISNLNFKIAQAYKFCGRYVEKEKYLDIYMTHRFSEDKKDVIIVSSIVEEVLRECEQHEIKHKYVKKQISIFIEIISLIILFLLIYIYLEIKIRRSKLIQENESLLFKKEKEIVDRKVKIEGLQRKLNESFTEVVEMAKKNSPLFWPRFREVYPEFYEKMLIANPKIRTSELTFCAYLYLGFTTKEIADYTFVTIRGVETRRNRLRKKYNIPSDMDFSVWIKSLGNRPIQ</sequence>
<gene>
    <name evidence="2" type="ORF">BD94_1412</name>
</gene>
<evidence type="ECO:0000313" key="2">
    <source>
        <dbReference type="EMBL" id="AIL45187.1"/>
    </source>
</evidence>